<sequence>MIDCKQIIDERISEDDDGERETHHGGAQKDRIERRSELESEKERSRRRRSHGSDTILQYELQ</sequence>
<gene>
    <name evidence="2" type="ORF">F2Q68_00023121</name>
</gene>
<feature type="region of interest" description="Disordered" evidence="1">
    <location>
        <begin position="1"/>
        <end position="62"/>
    </location>
</feature>
<evidence type="ECO:0000313" key="2">
    <source>
        <dbReference type="EMBL" id="KAF2535983.1"/>
    </source>
</evidence>
<proteinExistence type="predicted"/>
<reference evidence="2" key="1">
    <citation type="submission" date="2019-12" db="EMBL/GenBank/DDBJ databases">
        <title>Genome sequencing and annotation of Brassica cretica.</title>
        <authorList>
            <person name="Studholme D.J."/>
            <person name="Sarris P.F."/>
        </authorList>
    </citation>
    <scope>NUCLEOTIDE SEQUENCE</scope>
    <source>
        <strain evidence="2">PFS-001/15</strain>
        <tissue evidence="2">Leaf</tissue>
    </source>
</reference>
<organism evidence="2 3">
    <name type="scientific">Brassica cretica</name>
    <name type="common">Mustard</name>
    <dbReference type="NCBI Taxonomy" id="69181"/>
    <lineage>
        <taxon>Eukaryota</taxon>
        <taxon>Viridiplantae</taxon>
        <taxon>Streptophyta</taxon>
        <taxon>Embryophyta</taxon>
        <taxon>Tracheophyta</taxon>
        <taxon>Spermatophyta</taxon>
        <taxon>Magnoliopsida</taxon>
        <taxon>eudicotyledons</taxon>
        <taxon>Gunneridae</taxon>
        <taxon>Pentapetalae</taxon>
        <taxon>rosids</taxon>
        <taxon>malvids</taxon>
        <taxon>Brassicales</taxon>
        <taxon>Brassicaceae</taxon>
        <taxon>Brassiceae</taxon>
        <taxon>Brassica</taxon>
    </lineage>
</organism>
<dbReference type="Proteomes" id="UP000712281">
    <property type="component" value="Unassembled WGS sequence"/>
</dbReference>
<evidence type="ECO:0000256" key="1">
    <source>
        <dbReference type="SAM" id="MobiDB-lite"/>
    </source>
</evidence>
<comment type="caution">
    <text evidence="2">The sequence shown here is derived from an EMBL/GenBank/DDBJ whole genome shotgun (WGS) entry which is preliminary data.</text>
</comment>
<feature type="compositionally biased region" description="Basic and acidic residues" evidence="1">
    <location>
        <begin position="20"/>
        <end position="44"/>
    </location>
</feature>
<feature type="compositionally biased region" description="Polar residues" evidence="1">
    <location>
        <begin position="53"/>
        <end position="62"/>
    </location>
</feature>
<name>A0A8S9FQE7_BRACR</name>
<dbReference type="AlphaFoldDB" id="A0A8S9FQE7"/>
<dbReference type="EMBL" id="QGKW02002228">
    <property type="protein sequence ID" value="KAF2535983.1"/>
    <property type="molecule type" value="Genomic_DNA"/>
</dbReference>
<accession>A0A8S9FQE7</accession>
<feature type="compositionally biased region" description="Basic and acidic residues" evidence="1">
    <location>
        <begin position="1"/>
        <end position="11"/>
    </location>
</feature>
<evidence type="ECO:0000313" key="3">
    <source>
        <dbReference type="Proteomes" id="UP000712281"/>
    </source>
</evidence>
<protein>
    <submittedName>
        <fullName evidence="2">Uncharacterized protein</fullName>
    </submittedName>
</protein>